<feature type="transmembrane region" description="Helical" evidence="2">
    <location>
        <begin position="86"/>
        <end position="104"/>
    </location>
</feature>
<evidence type="ECO:0000256" key="2">
    <source>
        <dbReference type="SAM" id="Phobius"/>
    </source>
</evidence>
<feature type="region of interest" description="Disordered" evidence="1">
    <location>
        <begin position="423"/>
        <end position="442"/>
    </location>
</feature>
<dbReference type="SUPFAM" id="SSF53474">
    <property type="entry name" value="alpha/beta-Hydrolases"/>
    <property type="match status" value="1"/>
</dbReference>
<evidence type="ECO:0008006" key="5">
    <source>
        <dbReference type="Google" id="ProtNLM"/>
    </source>
</evidence>
<dbReference type="PANTHER" id="PTHR36513">
    <property type="entry name" value="ABC TRANSMEMBRANE TYPE-1 DOMAIN-CONTAINING PROTEIN"/>
    <property type="match status" value="1"/>
</dbReference>
<feature type="transmembrane region" description="Helical" evidence="2">
    <location>
        <begin position="58"/>
        <end position="80"/>
    </location>
</feature>
<evidence type="ECO:0000256" key="1">
    <source>
        <dbReference type="SAM" id="MobiDB-lite"/>
    </source>
</evidence>
<dbReference type="AlphaFoldDB" id="A0AB34JHZ6"/>
<evidence type="ECO:0000313" key="4">
    <source>
        <dbReference type="Proteomes" id="UP001515480"/>
    </source>
</evidence>
<feature type="region of interest" description="Disordered" evidence="1">
    <location>
        <begin position="385"/>
        <end position="416"/>
    </location>
</feature>
<organism evidence="3 4">
    <name type="scientific">Prymnesium parvum</name>
    <name type="common">Toxic golden alga</name>
    <dbReference type="NCBI Taxonomy" id="97485"/>
    <lineage>
        <taxon>Eukaryota</taxon>
        <taxon>Haptista</taxon>
        <taxon>Haptophyta</taxon>
        <taxon>Prymnesiophyceae</taxon>
        <taxon>Prymnesiales</taxon>
        <taxon>Prymnesiaceae</taxon>
        <taxon>Prymnesium</taxon>
    </lineage>
</organism>
<keyword evidence="2" id="KW-1133">Transmembrane helix</keyword>
<keyword evidence="4" id="KW-1185">Reference proteome</keyword>
<feature type="transmembrane region" description="Helical" evidence="2">
    <location>
        <begin position="150"/>
        <end position="169"/>
    </location>
</feature>
<name>A0AB34JHZ6_PRYPA</name>
<accession>A0AB34JHZ6</accession>
<keyword evidence="2" id="KW-0812">Transmembrane</keyword>
<keyword evidence="2" id="KW-0472">Membrane</keyword>
<feature type="transmembrane region" description="Helical" evidence="2">
    <location>
        <begin position="111"/>
        <end position="130"/>
    </location>
</feature>
<evidence type="ECO:0000313" key="3">
    <source>
        <dbReference type="EMBL" id="KAL1520727.1"/>
    </source>
</evidence>
<dbReference type="Proteomes" id="UP001515480">
    <property type="component" value="Unassembled WGS sequence"/>
</dbReference>
<dbReference type="Gene3D" id="3.40.50.1820">
    <property type="entry name" value="alpha/beta hydrolase"/>
    <property type="match status" value="1"/>
</dbReference>
<protein>
    <recommendedName>
        <fullName evidence="5">GPI inositol-deacylase</fullName>
    </recommendedName>
</protein>
<gene>
    <name evidence="3" type="ORF">AB1Y20_022295</name>
</gene>
<dbReference type="EMBL" id="JBGBPQ010000008">
    <property type="protein sequence ID" value="KAL1520727.1"/>
    <property type="molecule type" value="Genomic_DNA"/>
</dbReference>
<dbReference type="Pfam" id="PF05990">
    <property type="entry name" value="DUF900"/>
    <property type="match status" value="1"/>
</dbReference>
<dbReference type="InterPro" id="IPR010297">
    <property type="entry name" value="DUF900_hydrolase"/>
</dbReference>
<comment type="caution">
    <text evidence="3">The sequence shown here is derived from an EMBL/GenBank/DDBJ whole genome shotgun (WGS) entry which is preliminary data.</text>
</comment>
<proteinExistence type="predicted"/>
<dbReference type="InterPro" id="IPR029058">
    <property type="entry name" value="AB_hydrolase_fold"/>
</dbReference>
<sequence length="859" mass="94678">MQAQGGEVSPRALEPWMPSGSGAGCMRNYDATFRHMAYRRLQRQIHGIYSKPRRGRDALWIFLFVALEVGLASVSFTNGVSVKFDITSNLLALLVNMVALYVALSTVVSMFRWAIFWLAAGSATMVLITFDPRVLFWRGGEVVSFADMSTWVGSLTAVLIFVSLLVGLLRRHFYPLAMRRGYLCFSNLTSLYRIRPIAQGRYSYRLGWVGCSRKHTFGYVGEVDELGRPHGVGTWTDDADHGESLQGLWREGLPVGPFRATEFGSDYRFSNVRLAFMHNRAEPRITESWWWPRYCEQGLCWGVVSVECSIAGGWFKNLPAATLLSGPQAGRSASWCMRQLIALRQQPPPTTSLMVNLADGMLRVSGFEMCGSADDESVTIRIQRQPPAASAAHVPPTEAEMIPTPTPSSPKTPRALDSWPALASTSTTRTETPAFPRPTHQRTPTWELTRSRRVGAEDEAVPTVLLGAEQWHEAHSNQTLSVDGWDETPLPPSEAILFCPGFNASAEEALLALGQLLALGDFPPHIKAFVFSWPGGRELTYFPAMKCASSEKTQTDLASMITSLIEAGITHFHLLTHSAGALVLLSALSKLEEIFTSLRASVDSGHRQSRASVPRISTVLLLSPDYPLRRFVDSDFARLRKLCNHITIYSDAADGALFYSQIFNRGQALGKHPFGLVHRASPEEAAAVAAAVAVASVPPLEAVPPLESVASARRSKLENPKQSLLAQNGLQRGVLGGSYRLAETVAETVASTVGNAVGGTQWLRSRLAEAAVFVLPQGDLASRVQLKGVPLDLDVIDTSWMDSNVQKLRHSYFNVNRWLIDDIREVITTKRRACQRTGRMIHRRGNVWSFLAAPKYIVS</sequence>
<dbReference type="PANTHER" id="PTHR36513:SF1">
    <property type="entry name" value="TRANSMEMBRANE PROTEIN"/>
    <property type="match status" value="1"/>
</dbReference>
<reference evidence="3 4" key="1">
    <citation type="journal article" date="2024" name="Science">
        <title>Giant polyketide synthase enzymes in the biosynthesis of giant marine polyether toxins.</title>
        <authorList>
            <person name="Fallon T.R."/>
            <person name="Shende V.V."/>
            <person name="Wierzbicki I.H."/>
            <person name="Pendleton A.L."/>
            <person name="Watervoot N.F."/>
            <person name="Auber R.P."/>
            <person name="Gonzalez D.J."/>
            <person name="Wisecaver J.H."/>
            <person name="Moore B.S."/>
        </authorList>
    </citation>
    <scope>NUCLEOTIDE SEQUENCE [LARGE SCALE GENOMIC DNA]</scope>
    <source>
        <strain evidence="3 4">12B1</strain>
    </source>
</reference>